<evidence type="ECO:0000259" key="2">
    <source>
        <dbReference type="Pfam" id="PF05048"/>
    </source>
</evidence>
<comment type="caution">
    <text evidence="3">The sequence shown here is derived from an EMBL/GenBank/DDBJ whole genome shotgun (WGS) entry which is preliminary data.</text>
</comment>
<dbReference type="InterPro" id="IPR011050">
    <property type="entry name" value="Pectin_lyase_fold/virulence"/>
</dbReference>
<dbReference type="EMBL" id="JBHSXN010000002">
    <property type="protein sequence ID" value="MFC6953266.1"/>
    <property type="molecule type" value="Genomic_DNA"/>
</dbReference>
<feature type="domain" description="Periplasmic copper-binding protein NosD beta helix" evidence="2">
    <location>
        <begin position="383"/>
        <end position="554"/>
    </location>
</feature>
<keyword evidence="4" id="KW-1185">Reference proteome</keyword>
<dbReference type="AlphaFoldDB" id="A0ABD5VK44"/>
<gene>
    <name evidence="3" type="ORF">ACFQGB_10360</name>
</gene>
<sequence length="680" mass="71371">MAARGALAVLVGVLLVSSSVFVTDVGPTGDVDPVPFEDTIVLTDLTDAERRIAEERGLAVPRAEVFYSRYRYVVGHVGLSSLVDVLGDDAHARQFGEPLDILVSDYTTATLAVTDEGYLATTDGYASWVAVEHAVFVVNSSARRPGGSVVVPFSERAAARAFASEHGGEVVDWAGLQARERDRGDRRLAVETGLALASDRHAWADRATADARRLAERPVSVVVGEDAPTLAAAIAAAPPNTTVRVPAGNYSDVNVTVRKPVTIAGAGANATTLVGTGNGSVLRVLDAQVAVTDLAIEGVGEGKGVPNVSVDEGAWDALVMRSYAHAASGVEFENASGSYVADVRVTTPSNGVTVRYSDGVVVERVHVDGRSPWLEGFMSTLAAHSRVVIQDSTFDGGRDGVYMHVADGTVVRGNDFRNLRFGVHEMYTSETLVADNVVADADTGIVVMTRPERNVVLGNAVRDSGVGVDVAGRSSFVLRNVAVGNDIGLTVGSYRSLYAENTLYGNGVGISGSTLVPTNAVARNDVVRSDAYAEASLGPVRVWSHDGRGNYWAGAPGTDRDGDGVLERTFRPTGAVDRHAEAVPSVHVLARSPAVSLLRSSAAEMPGLRPEGVLDVAPLAAPVRPDVLERVAATPDADPRSWLNATAPDSTTANATDHRVTGDDSVTRPAVEHAKEVHRA</sequence>
<accession>A0ABD5VK44</accession>
<protein>
    <submittedName>
        <fullName evidence="3">NosD domain-containing protein</fullName>
    </submittedName>
</protein>
<dbReference type="RefSeq" id="WP_336350228.1">
    <property type="nucleotide sequence ID" value="NZ_JAZAQL010000002.1"/>
</dbReference>
<proteinExistence type="predicted"/>
<feature type="compositionally biased region" description="Basic and acidic residues" evidence="1">
    <location>
        <begin position="656"/>
        <end position="680"/>
    </location>
</feature>
<dbReference type="SMART" id="SM00710">
    <property type="entry name" value="PbH1"/>
    <property type="match status" value="5"/>
</dbReference>
<dbReference type="Pfam" id="PF05048">
    <property type="entry name" value="NosD"/>
    <property type="match status" value="1"/>
</dbReference>
<feature type="compositionally biased region" description="Polar residues" evidence="1">
    <location>
        <begin position="643"/>
        <end position="655"/>
    </location>
</feature>
<dbReference type="InterPro" id="IPR012334">
    <property type="entry name" value="Pectin_lyas_fold"/>
</dbReference>
<dbReference type="SUPFAM" id="SSF51126">
    <property type="entry name" value="Pectin lyase-like"/>
    <property type="match status" value="1"/>
</dbReference>
<dbReference type="SUPFAM" id="SSF160387">
    <property type="entry name" value="NosL/MerB-like"/>
    <property type="match status" value="1"/>
</dbReference>
<evidence type="ECO:0000313" key="3">
    <source>
        <dbReference type="EMBL" id="MFC6953266.1"/>
    </source>
</evidence>
<dbReference type="Gene3D" id="3.30.70.2050">
    <property type="match status" value="1"/>
</dbReference>
<evidence type="ECO:0000313" key="4">
    <source>
        <dbReference type="Proteomes" id="UP001596395"/>
    </source>
</evidence>
<dbReference type="Gene3D" id="2.160.20.10">
    <property type="entry name" value="Single-stranded right-handed beta-helix, Pectin lyase-like"/>
    <property type="match status" value="2"/>
</dbReference>
<dbReference type="Pfam" id="PF05573">
    <property type="entry name" value="NosL"/>
    <property type="match status" value="1"/>
</dbReference>
<reference evidence="3 4" key="1">
    <citation type="journal article" date="2019" name="Int. J. Syst. Evol. Microbiol.">
        <title>The Global Catalogue of Microorganisms (GCM) 10K type strain sequencing project: providing services to taxonomists for standard genome sequencing and annotation.</title>
        <authorList>
            <consortium name="The Broad Institute Genomics Platform"/>
            <consortium name="The Broad Institute Genome Sequencing Center for Infectious Disease"/>
            <person name="Wu L."/>
            <person name="Ma J."/>
        </authorList>
    </citation>
    <scope>NUCLEOTIDE SEQUENCE [LARGE SCALE GENOMIC DNA]</scope>
    <source>
        <strain evidence="3 4">GX26</strain>
    </source>
</reference>
<evidence type="ECO:0000256" key="1">
    <source>
        <dbReference type="SAM" id="MobiDB-lite"/>
    </source>
</evidence>
<name>A0ABD5VK44_9EURY</name>
<feature type="region of interest" description="Disordered" evidence="1">
    <location>
        <begin position="632"/>
        <end position="680"/>
    </location>
</feature>
<dbReference type="InterPro" id="IPR006626">
    <property type="entry name" value="PbH1"/>
</dbReference>
<dbReference type="InterPro" id="IPR008719">
    <property type="entry name" value="N2O_reductase_NosL"/>
</dbReference>
<dbReference type="InterPro" id="IPR007742">
    <property type="entry name" value="NosD_dom"/>
</dbReference>
<organism evidence="3 4">
    <name type="scientific">Halorubellus litoreus</name>
    <dbReference type="NCBI Taxonomy" id="755308"/>
    <lineage>
        <taxon>Archaea</taxon>
        <taxon>Methanobacteriati</taxon>
        <taxon>Methanobacteriota</taxon>
        <taxon>Stenosarchaea group</taxon>
        <taxon>Halobacteria</taxon>
        <taxon>Halobacteriales</taxon>
        <taxon>Halorubellaceae</taxon>
        <taxon>Halorubellus</taxon>
    </lineage>
</organism>
<dbReference type="Proteomes" id="UP001596395">
    <property type="component" value="Unassembled WGS sequence"/>
</dbReference>